<dbReference type="Proteomes" id="UP001187471">
    <property type="component" value="Unassembled WGS sequence"/>
</dbReference>
<sequence>MRGILAAMRQNMKKTARVADENMVGDGNGDIFAPNVHRARQGWNGLSFICSIVRAPLSLLSCLTHPHINGADGVWVSGELARISEMNHLMVSDSMRYAILISMKLLGLIRLAKYQAITGQQKRKEPTPENALITKCEA</sequence>
<protein>
    <submittedName>
        <fullName evidence="1">Uncharacterized protein</fullName>
    </submittedName>
</protein>
<accession>A0AA88R0Y7</accession>
<reference evidence="1" key="1">
    <citation type="submission" date="2022-12" db="EMBL/GenBank/DDBJ databases">
        <title>Draft genome assemblies for two species of Escallonia (Escalloniales).</title>
        <authorList>
            <person name="Chanderbali A."/>
            <person name="Dervinis C."/>
            <person name="Anghel I."/>
            <person name="Soltis D."/>
            <person name="Soltis P."/>
            <person name="Zapata F."/>
        </authorList>
    </citation>
    <scope>NUCLEOTIDE SEQUENCE</scope>
    <source>
        <strain evidence="1">UCBG92.1500</strain>
        <tissue evidence="1">Leaf</tissue>
    </source>
</reference>
<dbReference type="PANTHER" id="PTHR48165:SF1">
    <property type="entry name" value="TRANSMEMBRANE PROTEIN"/>
    <property type="match status" value="1"/>
</dbReference>
<dbReference type="EMBL" id="JAVXUO010002017">
    <property type="protein sequence ID" value="KAK2977003.1"/>
    <property type="molecule type" value="Genomic_DNA"/>
</dbReference>
<comment type="caution">
    <text evidence="1">The sequence shown here is derived from an EMBL/GenBank/DDBJ whole genome shotgun (WGS) entry which is preliminary data.</text>
</comment>
<evidence type="ECO:0000313" key="2">
    <source>
        <dbReference type="Proteomes" id="UP001187471"/>
    </source>
</evidence>
<evidence type="ECO:0000313" key="1">
    <source>
        <dbReference type="EMBL" id="KAK2977003.1"/>
    </source>
</evidence>
<name>A0AA88R0Y7_9ASTE</name>
<keyword evidence="2" id="KW-1185">Reference proteome</keyword>
<gene>
    <name evidence="1" type="ORF">RJ640_013621</name>
</gene>
<dbReference type="AlphaFoldDB" id="A0AA88R0Y7"/>
<proteinExistence type="predicted"/>
<organism evidence="1 2">
    <name type="scientific">Escallonia rubra</name>
    <dbReference type="NCBI Taxonomy" id="112253"/>
    <lineage>
        <taxon>Eukaryota</taxon>
        <taxon>Viridiplantae</taxon>
        <taxon>Streptophyta</taxon>
        <taxon>Embryophyta</taxon>
        <taxon>Tracheophyta</taxon>
        <taxon>Spermatophyta</taxon>
        <taxon>Magnoliopsida</taxon>
        <taxon>eudicotyledons</taxon>
        <taxon>Gunneridae</taxon>
        <taxon>Pentapetalae</taxon>
        <taxon>asterids</taxon>
        <taxon>campanulids</taxon>
        <taxon>Escalloniales</taxon>
        <taxon>Escalloniaceae</taxon>
        <taxon>Escallonia</taxon>
    </lineage>
</organism>
<dbReference type="PANTHER" id="PTHR48165">
    <property type="entry name" value="BNAC03G44900D PROTEIN"/>
    <property type="match status" value="1"/>
</dbReference>